<gene>
    <name evidence="1" type="ORF">JYU34_004635</name>
</gene>
<sequence length="110" mass="11506">MGCNFSCRPCCCCCIPCCCCDCCDKDPPAATVVHVHNPSPAPPVYQPPVQHQPSYRSPTMGLCCSMCDESNEVQVAEMPQFSPGGWGGGGVNVVDSVQVDRSSSSSSAVS</sequence>
<evidence type="ECO:0000313" key="1">
    <source>
        <dbReference type="EMBL" id="KAG7310097.1"/>
    </source>
</evidence>
<accession>A0ABQ7QYG9</accession>
<organism evidence="1 2">
    <name type="scientific">Plutella xylostella</name>
    <name type="common">Diamondback moth</name>
    <name type="synonym">Plutella maculipennis</name>
    <dbReference type="NCBI Taxonomy" id="51655"/>
    <lineage>
        <taxon>Eukaryota</taxon>
        <taxon>Metazoa</taxon>
        <taxon>Ecdysozoa</taxon>
        <taxon>Arthropoda</taxon>
        <taxon>Hexapoda</taxon>
        <taxon>Insecta</taxon>
        <taxon>Pterygota</taxon>
        <taxon>Neoptera</taxon>
        <taxon>Endopterygota</taxon>
        <taxon>Lepidoptera</taxon>
        <taxon>Glossata</taxon>
        <taxon>Ditrysia</taxon>
        <taxon>Yponomeutoidea</taxon>
        <taxon>Plutellidae</taxon>
        <taxon>Plutella</taxon>
    </lineage>
</organism>
<evidence type="ECO:0000313" key="2">
    <source>
        <dbReference type="Proteomes" id="UP000823941"/>
    </source>
</evidence>
<protein>
    <submittedName>
        <fullName evidence="1">Uncharacterized protein</fullName>
    </submittedName>
</protein>
<dbReference type="EMBL" id="JAHIBW010000006">
    <property type="protein sequence ID" value="KAG7310097.1"/>
    <property type="molecule type" value="Genomic_DNA"/>
</dbReference>
<keyword evidence="2" id="KW-1185">Reference proteome</keyword>
<comment type="caution">
    <text evidence="1">The sequence shown here is derived from an EMBL/GenBank/DDBJ whole genome shotgun (WGS) entry which is preliminary data.</text>
</comment>
<proteinExistence type="predicted"/>
<name>A0ABQ7QYG9_PLUXY</name>
<reference evidence="1 2" key="1">
    <citation type="submission" date="2021-06" db="EMBL/GenBank/DDBJ databases">
        <title>A haploid diamondback moth (Plutella xylostella L.) genome assembly resolves 31 chromosomes and identifies a diamide resistance mutation.</title>
        <authorList>
            <person name="Ward C.M."/>
            <person name="Perry K.D."/>
            <person name="Baker G."/>
            <person name="Powis K."/>
            <person name="Heckel D.G."/>
            <person name="Baxter S.W."/>
        </authorList>
    </citation>
    <scope>NUCLEOTIDE SEQUENCE [LARGE SCALE GENOMIC DNA]</scope>
    <source>
        <strain evidence="1 2">LV</strain>
        <tissue evidence="1">Single pupa</tissue>
    </source>
</reference>
<dbReference type="Proteomes" id="UP000823941">
    <property type="component" value="Chromosome 6"/>
</dbReference>